<evidence type="ECO:0000313" key="1">
    <source>
        <dbReference type="EMBL" id="KGX08164.1"/>
    </source>
</evidence>
<sequence length="507" mass="56896">MHSCARRSGLPGAGRAAIGGSISSMHISARCLCTLREVVARNIEAPQSRFARKRIHRASRTVLSDNKHKYHDRRFEREPDDNMSPKRGAYVSVRHTMKKIQENQTIFYPELNEFCRKYLDSSKSISLMDQKLFPQRISDIQKSIFEQLLLFDAISFRVHGENIPLAVLINFFGRKGFDALVEQESLHFVLWTQNIMHLVDDAKGINPLCWGKFNEGPHTDPIQSIELGLNWVKPAPGRREKSALVKKLLPLYSVSRNGMAEMAVKATESAFLSGKLTALGLDPNVIQLTNFPKAKRELMSKCADEVFSYTLMCEGQLTSYSNFDFFHFFNESAKKIASLDSIADGYAEIAKIQNIPDLKVVFDALDKPLEQIAKFRNKRSSKKFRGWLADALDRTSGEELTREYIDALVAPKGFFQKDIGKITKAIATTAIGTGIGSLLDTKLAGAKVVAGMAATTLLQPVADFGLDLVDTYLLEGITKGWTPRMFFDDLERWKVESAKAKTTTRDP</sequence>
<dbReference type="EMBL" id="JQIM01000010">
    <property type="protein sequence ID" value="KGX08164.1"/>
    <property type="molecule type" value="Genomic_DNA"/>
</dbReference>
<reference evidence="1 2" key="1">
    <citation type="submission" date="2014-08" db="EMBL/GenBank/DDBJ databases">
        <authorList>
            <person name="Bunnell A."/>
            <person name="Chain P.S."/>
            <person name="Chertkov O."/>
            <person name="Currie B.J."/>
            <person name="Daligault H.E."/>
            <person name="Davenport K.W."/>
            <person name="Davis C."/>
            <person name="Gleasner C.D."/>
            <person name="Johnson S.L."/>
            <person name="Kaestli M."/>
            <person name="Koren S."/>
            <person name="Kunde Y.A."/>
            <person name="Mayo M."/>
            <person name="McMurry K.K."/>
            <person name="Price E.P."/>
            <person name="Reitenga K.G."/>
            <person name="Robison R."/>
            <person name="Rosovitz M.J."/>
            <person name="Sarovich D.S."/>
            <person name="Teshima H."/>
        </authorList>
    </citation>
    <scope>NUCLEOTIDE SEQUENCE [LARGE SCALE GENOMIC DNA]</scope>
    <source>
        <strain evidence="1 2">MSHR44</strain>
    </source>
</reference>
<protein>
    <submittedName>
        <fullName evidence="1">Uncharacterized protein</fullName>
    </submittedName>
</protein>
<dbReference type="AlphaFoldDB" id="A0AA40MF14"/>
<organism evidence="1 2">
    <name type="scientific">Burkholderia pseudomallei</name>
    <name type="common">Pseudomonas pseudomallei</name>
    <dbReference type="NCBI Taxonomy" id="28450"/>
    <lineage>
        <taxon>Bacteria</taxon>
        <taxon>Pseudomonadati</taxon>
        <taxon>Pseudomonadota</taxon>
        <taxon>Betaproteobacteria</taxon>
        <taxon>Burkholderiales</taxon>
        <taxon>Burkholderiaceae</taxon>
        <taxon>Burkholderia</taxon>
        <taxon>pseudomallei group</taxon>
    </lineage>
</organism>
<name>A0AA40MF14_BURPE</name>
<proteinExistence type="predicted"/>
<evidence type="ECO:0000313" key="2">
    <source>
        <dbReference type="Proteomes" id="UP000030475"/>
    </source>
</evidence>
<dbReference type="Proteomes" id="UP000030475">
    <property type="component" value="Unassembled WGS sequence"/>
</dbReference>
<comment type="caution">
    <text evidence="1">The sequence shown here is derived from an EMBL/GenBank/DDBJ whole genome shotgun (WGS) entry which is preliminary data.</text>
</comment>
<gene>
    <name evidence="1" type="ORF">Y036_1638</name>
</gene>
<accession>A0AA40MF14</accession>